<dbReference type="Proteomes" id="UP000814140">
    <property type="component" value="Unassembled WGS sequence"/>
</dbReference>
<organism evidence="1 2">
    <name type="scientific">Artomyces pyxidatus</name>
    <dbReference type="NCBI Taxonomy" id="48021"/>
    <lineage>
        <taxon>Eukaryota</taxon>
        <taxon>Fungi</taxon>
        <taxon>Dikarya</taxon>
        <taxon>Basidiomycota</taxon>
        <taxon>Agaricomycotina</taxon>
        <taxon>Agaricomycetes</taxon>
        <taxon>Russulales</taxon>
        <taxon>Auriscalpiaceae</taxon>
        <taxon>Artomyces</taxon>
    </lineage>
</organism>
<comment type="caution">
    <text evidence="1">The sequence shown here is derived from an EMBL/GenBank/DDBJ whole genome shotgun (WGS) entry which is preliminary data.</text>
</comment>
<reference evidence="1" key="1">
    <citation type="submission" date="2021-03" db="EMBL/GenBank/DDBJ databases">
        <authorList>
            <consortium name="DOE Joint Genome Institute"/>
            <person name="Ahrendt S."/>
            <person name="Looney B.P."/>
            <person name="Miyauchi S."/>
            <person name="Morin E."/>
            <person name="Drula E."/>
            <person name="Courty P.E."/>
            <person name="Chicoki N."/>
            <person name="Fauchery L."/>
            <person name="Kohler A."/>
            <person name="Kuo A."/>
            <person name="Labutti K."/>
            <person name="Pangilinan J."/>
            <person name="Lipzen A."/>
            <person name="Riley R."/>
            <person name="Andreopoulos W."/>
            <person name="He G."/>
            <person name="Johnson J."/>
            <person name="Barry K.W."/>
            <person name="Grigoriev I.V."/>
            <person name="Nagy L."/>
            <person name="Hibbett D."/>
            <person name="Henrissat B."/>
            <person name="Matheny P.B."/>
            <person name="Labbe J."/>
            <person name="Martin F."/>
        </authorList>
    </citation>
    <scope>NUCLEOTIDE SEQUENCE</scope>
    <source>
        <strain evidence="1">HHB10654</strain>
    </source>
</reference>
<dbReference type="EMBL" id="MU277585">
    <property type="protein sequence ID" value="KAI0054254.1"/>
    <property type="molecule type" value="Genomic_DNA"/>
</dbReference>
<gene>
    <name evidence="1" type="ORF">BV25DRAFT_1833716</name>
</gene>
<keyword evidence="2" id="KW-1185">Reference proteome</keyword>
<evidence type="ECO:0000313" key="2">
    <source>
        <dbReference type="Proteomes" id="UP000814140"/>
    </source>
</evidence>
<proteinExistence type="predicted"/>
<name>A0ACB8SD56_9AGAM</name>
<sequence>MFEKAPYAADITKRIEFVEWALAEKRGFPFIWSDYDEDDCTKSKGIFQSPLILATFSAHLKVTTGTGLNTKYFLEEFPSGAMVLTCCAVARALEWYKTGTMLKPSAIASENDFSEKTTEVNTLKFIRSVAKLSVRRWTQIVEAAADHHGYSAILRSVSDVDEDEDDGVEEISDVESTEVC</sequence>
<reference evidence="1" key="2">
    <citation type="journal article" date="2022" name="New Phytol.">
        <title>Evolutionary transition to the ectomycorrhizal habit in the genomes of a hyperdiverse lineage of mushroom-forming fungi.</title>
        <authorList>
            <person name="Looney B."/>
            <person name="Miyauchi S."/>
            <person name="Morin E."/>
            <person name="Drula E."/>
            <person name="Courty P.E."/>
            <person name="Kohler A."/>
            <person name="Kuo A."/>
            <person name="LaButti K."/>
            <person name="Pangilinan J."/>
            <person name="Lipzen A."/>
            <person name="Riley R."/>
            <person name="Andreopoulos W."/>
            <person name="He G."/>
            <person name="Johnson J."/>
            <person name="Nolan M."/>
            <person name="Tritt A."/>
            <person name="Barry K.W."/>
            <person name="Grigoriev I.V."/>
            <person name="Nagy L.G."/>
            <person name="Hibbett D."/>
            <person name="Henrissat B."/>
            <person name="Matheny P.B."/>
            <person name="Labbe J."/>
            <person name="Martin F.M."/>
        </authorList>
    </citation>
    <scope>NUCLEOTIDE SEQUENCE</scope>
    <source>
        <strain evidence="1">HHB10654</strain>
    </source>
</reference>
<evidence type="ECO:0000313" key="1">
    <source>
        <dbReference type="EMBL" id="KAI0054254.1"/>
    </source>
</evidence>
<accession>A0ACB8SD56</accession>
<protein>
    <submittedName>
        <fullName evidence="1">Uncharacterized protein</fullName>
    </submittedName>
</protein>